<protein>
    <submittedName>
        <fullName evidence="1">Uncharacterized protein</fullName>
    </submittedName>
</protein>
<proteinExistence type="predicted"/>
<dbReference type="RefSeq" id="WP_011208031.1">
    <property type="nucleotide sequence ID" value="NC_006361.1"/>
</dbReference>
<evidence type="ECO:0000313" key="1">
    <source>
        <dbReference type="EMBL" id="BAD56346.1"/>
    </source>
</evidence>
<dbReference type="HOGENOM" id="CLU_1365025_0_0_11"/>
<organism evidence="1 2">
    <name type="scientific">Nocardia farcinica (strain IFM 10152)</name>
    <dbReference type="NCBI Taxonomy" id="247156"/>
    <lineage>
        <taxon>Bacteria</taxon>
        <taxon>Bacillati</taxon>
        <taxon>Actinomycetota</taxon>
        <taxon>Actinomycetes</taxon>
        <taxon>Mycobacteriales</taxon>
        <taxon>Nocardiaceae</taxon>
        <taxon>Nocardia</taxon>
    </lineage>
</organism>
<sequence length="200" mass="24203">MSNLIRRIDEIRRSRHPWYDWGHRVMILLGREDDGRFDNVPRVRDVWFRHENGRLVTTRDYAEVRARNDGEWKVFDSQNDGFEVVIGWWPDEHGPITRTGLNGRDEQRLFLRWFVWEGWIKAEWCGLRRRLYYRALHAAVHQKIPFACQQVPAPDSGGYSHWHCELRRKHDGPHRYRGCTWIDRGRVEFTPKAADREDRR</sequence>
<dbReference type="AlphaFoldDB" id="Q5YZP5"/>
<reference evidence="1 2" key="1">
    <citation type="journal article" date="2004" name="Proc. Natl. Acad. Sci. U.S.A.">
        <title>The complete genomic sequence of Nocardia farcinica IFM 10152.</title>
        <authorList>
            <person name="Ishikawa J."/>
            <person name="Yamashita A."/>
            <person name="Mikami Y."/>
            <person name="Hoshino Y."/>
            <person name="Kurita H."/>
            <person name="Hotta K."/>
            <person name="Shiba T."/>
            <person name="Hattori M."/>
        </authorList>
    </citation>
    <scope>NUCLEOTIDE SEQUENCE [LARGE SCALE GENOMIC DNA]</scope>
    <source>
        <strain evidence="1 2">IFM 10152</strain>
    </source>
</reference>
<dbReference type="EMBL" id="AP006618">
    <property type="protein sequence ID" value="BAD56346.1"/>
    <property type="molecule type" value="Genomic_DNA"/>
</dbReference>
<evidence type="ECO:0000313" key="2">
    <source>
        <dbReference type="Proteomes" id="UP000006820"/>
    </source>
</evidence>
<dbReference type="KEGG" id="nfa:NFA_15010"/>
<name>Q5YZP5_NOCFA</name>
<keyword evidence="2" id="KW-1185">Reference proteome</keyword>
<gene>
    <name evidence="1" type="ordered locus">NFA_15010</name>
</gene>
<dbReference type="Proteomes" id="UP000006820">
    <property type="component" value="Chromosome"/>
</dbReference>
<accession>Q5YZP5</accession>
<dbReference type="GeneID" id="61132306"/>
<dbReference type="OrthoDB" id="5198201at2"/>
<dbReference type="STRING" id="247156.NFA_15010"/>